<dbReference type="GO" id="GO:0106300">
    <property type="term" value="P:protein-DNA covalent cross-linking repair"/>
    <property type="evidence" value="ECO:0007669"/>
    <property type="project" value="InterPro"/>
</dbReference>
<keyword evidence="2" id="KW-0645">Protease</keyword>
<dbReference type="GO" id="GO:0003697">
    <property type="term" value="F:single-stranded DNA binding"/>
    <property type="evidence" value="ECO:0007669"/>
    <property type="project" value="InterPro"/>
</dbReference>
<dbReference type="Gene3D" id="3.90.1680.10">
    <property type="entry name" value="SOS response associated peptidase-like"/>
    <property type="match status" value="1"/>
</dbReference>
<keyword evidence="3" id="KW-0227">DNA damage</keyword>
<evidence type="ECO:0000256" key="3">
    <source>
        <dbReference type="ARBA" id="ARBA00022763"/>
    </source>
</evidence>
<proteinExistence type="inferred from homology"/>
<keyword evidence="4" id="KW-0378">Hydrolase</keyword>
<gene>
    <name evidence="8" type="ORF">WJX73_008273</name>
</gene>
<organism evidence="8 9">
    <name type="scientific">Symbiochloris irregularis</name>
    <dbReference type="NCBI Taxonomy" id="706552"/>
    <lineage>
        <taxon>Eukaryota</taxon>
        <taxon>Viridiplantae</taxon>
        <taxon>Chlorophyta</taxon>
        <taxon>core chlorophytes</taxon>
        <taxon>Trebouxiophyceae</taxon>
        <taxon>Trebouxiales</taxon>
        <taxon>Trebouxiaceae</taxon>
        <taxon>Symbiochloris</taxon>
    </lineage>
</organism>
<dbReference type="GO" id="GO:0006508">
    <property type="term" value="P:proteolysis"/>
    <property type="evidence" value="ECO:0007669"/>
    <property type="project" value="UniProtKB-KW"/>
</dbReference>
<dbReference type="PANTHER" id="PTHR13604:SF0">
    <property type="entry name" value="ABASIC SITE PROCESSING PROTEIN HMCES"/>
    <property type="match status" value="1"/>
</dbReference>
<sequence>MCGRARCALSREEVASTSGVSQERWRDVEKFQPDQNMSPGHWSPVVKYDKNGQLELHTMKWGLVPSFSKPEEKPDHFRMFNARSETVPEKGIFKRLLGRQRCIVLLDGFYEWNQEHKQKQPYYIYLTGGVTKMAGLFDCWAPAEGDPIYTFTILTTDSSERLQWLHNRMPVILPDKAAEERWLQTAELDPKDLAAVCEPFNGEELKWHAVTPAMSRQGYHGDDCAKELKKPSITAFFKPKQAAAAAQLPRFSRPQKTSSGK</sequence>
<dbReference type="EMBL" id="JALJOQ010000037">
    <property type="protein sequence ID" value="KAK9806534.1"/>
    <property type="molecule type" value="Genomic_DNA"/>
</dbReference>
<evidence type="ECO:0000256" key="2">
    <source>
        <dbReference type="ARBA" id="ARBA00022670"/>
    </source>
</evidence>
<dbReference type="InterPro" id="IPR036590">
    <property type="entry name" value="SRAP-like"/>
</dbReference>
<evidence type="ECO:0008006" key="10">
    <source>
        <dbReference type="Google" id="ProtNLM"/>
    </source>
</evidence>
<dbReference type="Pfam" id="PF02586">
    <property type="entry name" value="SRAP"/>
    <property type="match status" value="1"/>
</dbReference>
<keyword evidence="6" id="KW-0238">DNA-binding</keyword>
<evidence type="ECO:0000256" key="4">
    <source>
        <dbReference type="ARBA" id="ARBA00022801"/>
    </source>
</evidence>
<comment type="similarity">
    <text evidence="1">Belongs to the SOS response-associated peptidase family.</text>
</comment>
<evidence type="ECO:0000256" key="7">
    <source>
        <dbReference type="ARBA" id="ARBA00023239"/>
    </source>
</evidence>
<keyword evidence="9" id="KW-1185">Reference proteome</keyword>
<dbReference type="GO" id="GO:0016829">
    <property type="term" value="F:lyase activity"/>
    <property type="evidence" value="ECO:0007669"/>
    <property type="project" value="UniProtKB-KW"/>
</dbReference>
<reference evidence="8 9" key="1">
    <citation type="journal article" date="2024" name="Nat. Commun.">
        <title>Phylogenomics reveals the evolutionary origins of lichenization in chlorophyte algae.</title>
        <authorList>
            <person name="Puginier C."/>
            <person name="Libourel C."/>
            <person name="Otte J."/>
            <person name="Skaloud P."/>
            <person name="Haon M."/>
            <person name="Grisel S."/>
            <person name="Petersen M."/>
            <person name="Berrin J.G."/>
            <person name="Delaux P.M."/>
            <person name="Dal Grande F."/>
            <person name="Keller J."/>
        </authorList>
    </citation>
    <scope>NUCLEOTIDE SEQUENCE [LARGE SCALE GENOMIC DNA]</scope>
    <source>
        <strain evidence="8 9">SAG 2036</strain>
    </source>
</reference>
<dbReference type="AlphaFoldDB" id="A0AAW1PFD3"/>
<dbReference type="SUPFAM" id="SSF143081">
    <property type="entry name" value="BB1717-like"/>
    <property type="match status" value="1"/>
</dbReference>
<evidence type="ECO:0000256" key="6">
    <source>
        <dbReference type="ARBA" id="ARBA00023125"/>
    </source>
</evidence>
<evidence type="ECO:0000313" key="8">
    <source>
        <dbReference type="EMBL" id="KAK9806534.1"/>
    </source>
</evidence>
<dbReference type="InterPro" id="IPR003738">
    <property type="entry name" value="SRAP"/>
</dbReference>
<keyword evidence="7" id="KW-0456">Lyase</keyword>
<dbReference type="Proteomes" id="UP001465755">
    <property type="component" value="Unassembled WGS sequence"/>
</dbReference>
<evidence type="ECO:0000256" key="5">
    <source>
        <dbReference type="ARBA" id="ARBA00023124"/>
    </source>
</evidence>
<evidence type="ECO:0000313" key="9">
    <source>
        <dbReference type="Proteomes" id="UP001465755"/>
    </source>
</evidence>
<dbReference type="GO" id="GO:0008233">
    <property type="term" value="F:peptidase activity"/>
    <property type="evidence" value="ECO:0007669"/>
    <property type="project" value="UniProtKB-KW"/>
</dbReference>
<comment type="caution">
    <text evidence="8">The sequence shown here is derived from an EMBL/GenBank/DDBJ whole genome shotgun (WGS) entry which is preliminary data.</text>
</comment>
<dbReference type="PANTHER" id="PTHR13604">
    <property type="entry name" value="DC12-RELATED"/>
    <property type="match status" value="1"/>
</dbReference>
<accession>A0AAW1PFD3</accession>
<keyword evidence="5" id="KW-0190">Covalent protein-DNA linkage</keyword>
<protein>
    <recommendedName>
        <fullName evidence="10">Embryonic stem cell-specific 5-hydroxymethylcytosine-binding protein</fullName>
    </recommendedName>
</protein>
<evidence type="ECO:0000256" key="1">
    <source>
        <dbReference type="ARBA" id="ARBA00008136"/>
    </source>
</evidence>
<name>A0AAW1PFD3_9CHLO</name>